<gene>
    <name evidence="1" type="ORF">CCMP2556_LOCUS38605</name>
</gene>
<feature type="non-terminal residue" evidence="1">
    <location>
        <position position="1"/>
    </location>
</feature>
<sequence length="332" mass="37566">GLMLGNVLARLLRGFVDSCAVEDLVLHSAITFIWTFGGLFVSFNSRTFSTVGLLAAAFGASTLLQVPCSRHNVIHKRDTFDGLMMNCVAVLITMIADSLFHSDRASDLAFRKLDQCWQEIFISYKSLLDPKTTEVVFRCSTARKLLREAQFMGGEAALEPRFWRIPWQHNLFNQVCLFTDYLVIALAAVESAAAEHGRSQDPKFPTFVKLSETASNRQTFCMFGDEKSVILLLKFAAVKNLLKIFIHETVQPFEGFTDKDSTHQYFSEQKAVEEEFIRETVPLFFGLEDDEPELSMSNDEMAHLSVVFAGFHRTTQLLRSVQHTILSSHWEA</sequence>
<protein>
    <submittedName>
        <fullName evidence="1">Uncharacterized protein</fullName>
    </submittedName>
</protein>
<reference evidence="1 2" key="1">
    <citation type="submission" date="2024-02" db="EMBL/GenBank/DDBJ databases">
        <authorList>
            <person name="Chen Y."/>
            <person name="Shah S."/>
            <person name="Dougan E. K."/>
            <person name="Thang M."/>
            <person name="Chan C."/>
        </authorList>
    </citation>
    <scope>NUCLEOTIDE SEQUENCE [LARGE SCALE GENOMIC DNA]</scope>
</reference>
<name>A0ABP0PSC9_9DINO</name>
<dbReference type="Proteomes" id="UP001642484">
    <property type="component" value="Unassembled WGS sequence"/>
</dbReference>
<organism evidence="1 2">
    <name type="scientific">Durusdinium trenchii</name>
    <dbReference type="NCBI Taxonomy" id="1381693"/>
    <lineage>
        <taxon>Eukaryota</taxon>
        <taxon>Sar</taxon>
        <taxon>Alveolata</taxon>
        <taxon>Dinophyceae</taxon>
        <taxon>Suessiales</taxon>
        <taxon>Symbiodiniaceae</taxon>
        <taxon>Durusdinium</taxon>
    </lineage>
</organism>
<proteinExistence type="predicted"/>
<accession>A0ABP0PSC9</accession>
<dbReference type="EMBL" id="CAXAMN010023546">
    <property type="protein sequence ID" value="CAK9078338.1"/>
    <property type="molecule type" value="Genomic_DNA"/>
</dbReference>
<keyword evidence="2" id="KW-1185">Reference proteome</keyword>
<evidence type="ECO:0000313" key="1">
    <source>
        <dbReference type="EMBL" id="CAK9078338.1"/>
    </source>
</evidence>
<evidence type="ECO:0000313" key="2">
    <source>
        <dbReference type="Proteomes" id="UP001642484"/>
    </source>
</evidence>
<comment type="caution">
    <text evidence="1">The sequence shown here is derived from an EMBL/GenBank/DDBJ whole genome shotgun (WGS) entry which is preliminary data.</text>
</comment>